<gene>
    <name evidence="1" type="ORF">UT84_C0006G0005</name>
</gene>
<dbReference type="EMBL" id="LBYI01000006">
    <property type="protein sequence ID" value="KKR50803.1"/>
    <property type="molecule type" value="Genomic_DNA"/>
</dbReference>
<accession>A0A0G0REF3</accession>
<sequence>MTDTNNVTLRHKLEALIVKDLESQLTQGKITGDRAAEIAELVLDAVPENISHDELLKVIPQLDDKASELASVVFEILSEQDDKHKAEMIEKLRASVRRMVKNG</sequence>
<organism evidence="1 2">
    <name type="scientific">Candidatus Curtissbacteria bacterium GW2011_GWA1_40_16</name>
    <dbReference type="NCBI Taxonomy" id="1618405"/>
    <lineage>
        <taxon>Bacteria</taxon>
        <taxon>Candidatus Curtissiibacteriota</taxon>
    </lineage>
</organism>
<proteinExistence type="predicted"/>
<evidence type="ECO:0000313" key="2">
    <source>
        <dbReference type="Proteomes" id="UP000034531"/>
    </source>
</evidence>
<comment type="caution">
    <text evidence="1">The sequence shown here is derived from an EMBL/GenBank/DDBJ whole genome shotgun (WGS) entry which is preliminary data.</text>
</comment>
<dbReference type="Proteomes" id="UP000034531">
    <property type="component" value="Unassembled WGS sequence"/>
</dbReference>
<evidence type="ECO:0000313" key="1">
    <source>
        <dbReference type="EMBL" id="KKR50803.1"/>
    </source>
</evidence>
<name>A0A0G0REF3_9BACT</name>
<protein>
    <submittedName>
        <fullName evidence="1">Uncharacterized protein</fullName>
    </submittedName>
</protein>
<reference evidence="1 2" key="1">
    <citation type="journal article" date="2015" name="Nature">
        <title>rRNA introns, odd ribosomes, and small enigmatic genomes across a large radiation of phyla.</title>
        <authorList>
            <person name="Brown C.T."/>
            <person name="Hug L.A."/>
            <person name="Thomas B.C."/>
            <person name="Sharon I."/>
            <person name="Castelle C.J."/>
            <person name="Singh A."/>
            <person name="Wilkins M.J."/>
            <person name="Williams K.H."/>
            <person name="Banfield J.F."/>
        </authorList>
    </citation>
    <scope>NUCLEOTIDE SEQUENCE [LARGE SCALE GENOMIC DNA]</scope>
</reference>
<dbReference type="AlphaFoldDB" id="A0A0G0REF3"/>